<evidence type="ECO:0000313" key="7">
    <source>
        <dbReference type="WBParaSite" id="HNAJ_0001049001-mRNA-1"/>
    </source>
</evidence>
<dbReference type="GO" id="GO:0005829">
    <property type="term" value="C:cytosol"/>
    <property type="evidence" value="ECO:0007669"/>
    <property type="project" value="TreeGrafter"/>
</dbReference>
<reference evidence="7" key="1">
    <citation type="submission" date="2017-02" db="UniProtKB">
        <authorList>
            <consortium name="WormBaseParasite"/>
        </authorList>
    </citation>
    <scope>IDENTIFICATION</scope>
</reference>
<evidence type="ECO:0000256" key="3">
    <source>
        <dbReference type="ARBA" id="ARBA00025745"/>
    </source>
</evidence>
<dbReference type="Proteomes" id="UP000278807">
    <property type="component" value="Unassembled WGS sequence"/>
</dbReference>
<dbReference type="EMBL" id="UZAE01013074">
    <property type="protein sequence ID" value="VDO08058.1"/>
    <property type="molecule type" value="Genomic_DNA"/>
</dbReference>
<dbReference type="PANTHER" id="PTHR12970:SF1">
    <property type="entry name" value="PROTEASOME ASSEMBLY CHAPERONE 2"/>
    <property type="match status" value="1"/>
</dbReference>
<dbReference type="Gene3D" id="3.40.50.10900">
    <property type="entry name" value="PAC-like subunit"/>
    <property type="match status" value="1"/>
</dbReference>
<dbReference type="GO" id="GO:0043248">
    <property type="term" value="P:proteasome assembly"/>
    <property type="evidence" value="ECO:0007669"/>
    <property type="project" value="TreeGrafter"/>
</dbReference>
<protein>
    <recommendedName>
        <fullName evidence="1 4">Proteasome assembly chaperone 2</fullName>
    </recommendedName>
</protein>
<dbReference type="PANTHER" id="PTHR12970">
    <property type="entry name" value="PROTEASOME ASSEMBLY CHAPERONE 2"/>
    <property type="match status" value="1"/>
</dbReference>
<dbReference type="InterPro" id="IPR016562">
    <property type="entry name" value="Proteasome_assmbl_chp_2_euk"/>
</dbReference>
<reference evidence="5 6" key="2">
    <citation type="submission" date="2018-11" db="EMBL/GenBank/DDBJ databases">
        <authorList>
            <consortium name="Pathogen Informatics"/>
        </authorList>
    </citation>
    <scope>NUCLEOTIDE SEQUENCE [LARGE SCALE GENOMIC DNA]</scope>
</reference>
<evidence type="ECO:0000256" key="1">
    <source>
        <dbReference type="ARBA" id="ARBA00019186"/>
    </source>
</evidence>
<dbReference type="WBParaSite" id="HNAJ_0001049001-mRNA-1">
    <property type="protein sequence ID" value="HNAJ_0001049001-mRNA-1"/>
    <property type="gene ID" value="HNAJ_0001049001"/>
</dbReference>
<evidence type="ECO:0000313" key="5">
    <source>
        <dbReference type="EMBL" id="VDO08058.1"/>
    </source>
</evidence>
<gene>
    <name evidence="5" type="ORF">HNAJ_LOCUS10485</name>
</gene>
<dbReference type="Pfam" id="PF09754">
    <property type="entry name" value="PAC2"/>
    <property type="match status" value="1"/>
</dbReference>
<dbReference type="InterPro" id="IPR038389">
    <property type="entry name" value="PSMG2_sf"/>
</dbReference>
<evidence type="ECO:0000256" key="2">
    <source>
        <dbReference type="ARBA" id="ARBA00023186"/>
    </source>
</evidence>
<accession>A0A0R3TS80</accession>
<comment type="function">
    <text evidence="4">Chaperone protein which promotes assembly of the 20S proteasome as part of a heterodimer with PSMG1.</text>
</comment>
<evidence type="ECO:0000313" key="6">
    <source>
        <dbReference type="Proteomes" id="UP000278807"/>
    </source>
</evidence>
<comment type="similarity">
    <text evidence="3 4">Belongs to the PSMG2 family.</text>
</comment>
<sequence length="248" mass="27337">MCKFVPSNVDHSLKVRDEYTLIIACVGVGNVGQLCMDVLISSLEPVFVGYLNSSSVPPIVGSTPYPELISSPSLACSLELYDDDSRKLSFLQVRVPVFSGARDQFGKELAHFVSEQKFSRDQQLRGPPLQFTSTHSSDDLEALSRIGLTQLAQEEVIDYDSHGGRMVLNLPGSGATISIYSSLEKMKSVPTILLNMFTCDGDNRNDAFFMAHAINGWLKINPAEGVEPWKSPECWKMLFGSAYDPALY</sequence>
<name>A0A0R3TS80_RODNA</name>
<comment type="subunit">
    <text evidence="4">Forms a heterodimer with PSMG1.</text>
</comment>
<proteinExistence type="inferred from homology"/>
<keyword evidence="6" id="KW-1185">Reference proteome</keyword>
<keyword evidence="2 4" id="KW-0143">Chaperone</keyword>
<dbReference type="AlphaFoldDB" id="A0A0R3TS80"/>
<dbReference type="InterPro" id="IPR019151">
    <property type="entry name" value="Proteasome_assmbl_chaperone_2"/>
</dbReference>
<evidence type="ECO:0000256" key="4">
    <source>
        <dbReference type="PIRNR" id="PIRNR010044"/>
    </source>
</evidence>
<dbReference type="PIRSF" id="PIRSF010044">
    <property type="entry name" value="UCP010044"/>
    <property type="match status" value="1"/>
</dbReference>
<dbReference type="STRING" id="102285.A0A0R3TS80"/>
<dbReference type="OrthoDB" id="10260712at2759"/>
<dbReference type="GO" id="GO:0005634">
    <property type="term" value="C:nucleus"/>
    <property type="evidence" value="ECO:0007669"/>
    <property type="project" value="TreeGrafter"/>
</dbReference>
<organism evidence="7">
    <name type="scientific">Rodentolepis nana</name>
    <name type="common">Dwarf tapeworm</name>
    <name type="synonym">Hymenolepis nana</name>
    <dbReference type="NCBI Taxonomy" id="102285"/>
    <lineage>
        <taxon>Eukaryota</taxon>
        <taxon>Metazoa</taxon>
        <taxon>Spiralia</taxon>
        <taxon>Lophotrochozoa</taxon>
        <taxon>Platyhelminthes</taxon>
        <taxon>Cestoda</taxon>
        <taxon>Eucestoda</taxon>
        <taxon>Cyclophyllidea</taxon>
        <taxon>Hymenolepididae</taxon>
        <taxon>Rodentolepis</taxon>
    </lineage>
</organism>